<dbReference type="InterPro" id="IPR032710">
    <property type="entry name" value="NTF2-like_dom_sf"/>
</dbReference>
<accession>A0ABY4IC98</accession>
<dbReference type="InterPro" id="IPR009959">
    <property type="entry name" value="Cyclase_SnoaL-like"/>
</dbReference>
<keyword evidence="2" id="KW-1185">Reference proteome</keyword>
<dbReference type="Pfam" id="PF07366">
    <property type="entry name" value="SnoaL"/>
    <property type="match status" value="1"/>
</dbReference>
<proteinExistence type="predicted"/>
<evidence type="ECO:0000313" key="2">
    <source>
        <dbReference type="Proteomes" id="UP000830198"/>
    </source>
</evidence>
<dbReference type="RefSeq" id="WP_247814405.1">
    <property type="nucleotide sequence ID" value="NZ_CP095855.1"/>
</dbReference>
<name>A0ABY4IC98_CHIFI</name>
<dbReference type="SUPFAM" id="SSF54427">
    <property type="entry name" value="NTF2-like"/>
    <property type="match status" value="1"/>
</dbReference>
<protein>
    <submittedName>
        <fullName evidence="1">Ester cyclase</fullName>
    </submittedName>
</protein>
<evidence type="ECO:0000313" key="1">
    <source>
        <dbReference type="EMBL" id="UPK72286.1"/>
    </source>
</evidence>
<gene>
    <name evidence="1" type="ORF">MYF79_13410</name>
</gene>
<dbReference type="Gene3D" id="3.10.450.50">
    <property type="match status" value="1"/>
</dbReference>
<sequence length="127" mass="14535">MSALSDIYLDYIARLNQQDWPNLHQFVHTDVEHNGRSLGLNGYIEMLKTDFSDIPDLHYNIEILVADAAYLASRLQFNCTPKGSFLGLPVNGKRVVFAENVFYKFQDNKIRQVWSVIDKAAIEAQLT</sequence>
<dbReference type="PANTHER" id="PTHR38436:SF1">
    <property type="entry name" value="ESTER CYCLASE"/>
    <property type="match status" value="1"/>
</dbReference>
<organism evidence="1 2">
    <name type="scientific">Chitinophaga filiformis</name>
    <name type="common">Myxococcus filiformis</name>
    <name type="synonym">Flexibacter filiformis</name>
    <dbReference type="NCBI Taxonomy" id="104663"/>
    <lineage>
        <taxon>Bacteria</taxon>
        <taxon>Pseudomonadati</taxon>
        <taxon>Bacteroidota</taxon>
        <taxon>Chitinophagia</taxon>
        <taxon>Chitinophagales</taxon>
        <taxon>Chitinophagaceae</taxon>
        <taxon>Chitinophaga</taxon>
    </lineage>
</organism>
<dbReference type="Proteomes" id="UP000830198">
    <property type="component" value="Chromosome"/>
</dbReference>
<reference evidence="1 2" key="1">
    <citation type="submission" date="2022-04" db="EMBL/GenBank/DDBJ databases">
        <title>The arsenic-methylating capacity of Chitinophaga filiformis YT5 during chitin decomposition.</title>
        <authorList>
            <person name="Chen G."/>
            <person name="Liang Y."/>
        </authorList>
    </citation>
    <scope>NUCLEOTIDE SEQUENCE [LARGE SCALE GENOMIC DNA]</scope>
    <source>
        <strain evidence="1 2">YT5</strain>
    </source>
</reference>
<dbReference type="PANTHER" id="PTHR38436">
    <property type="entry name" value="POLYKETIDE CYCLASE SNOAL-LIKE DOMAIN"/>
    <property type="match status" value="1"/>
</dbReference>
<dbReference type="EMBL" id="CP095855">
    <property type="protein sequence ID" value="UPK72286.1"/>
    <property type="molecule type" value="Genomic_DNA"/>
</dbReference>